<organism evidence="1">
    <name type="scientific">marine sediment metagenome</name>
    <dbReference type="NCBI Taxonomy" id="412755"/>
    <lineage>
        <taxon>unclassified sequences</taxon>
        <taxon>metagenomes</taxon>
        <taxon>ecological metagenomes</taxon>
    </lineage>
</organism>
<reference evidence="1" key="1">
    <citation type="journal article" date="2015" name="Nature">
        <title>Complex archaea that bridge the gap between prokaryotes and eukaryotes.</title>
        <authorList>
            <person name="Spang A."/>
            <person name="Saw J.H."/>
            <person name="Jorgensen S.L."/>
            <person name="Zaremba-Niedzwiedzka K."/>
            <person name="Martijn J."/>
            <person name="Lind A.E."/>
            <person name="van Eijk R."/>
            <person name="Schleper C."/>
            <person name="Guy L."/>
            <person name="Ettema T.J."/>
        </authorList>
    </citation>
    <scope>NUCLEOTIDE SEQUENCE</scope>
</reference>
<evidence type="ECO:0000313" key="1">
    <source>
        <dbReference type="EMBL" id="KKN05445.1"/>
    </source>
</evidence>
<protein>
    <recommendedName>
        <fullName evidence="2">Calcineurin-like phosphoesterase domain-containing protein</fullName>
    </recommendedName>
</protein>
<dbReference type="InterPro" id="IPR029052">
    <property type="entry name" value="Metallo-depent_PP-like"/>
</dbReference>
<dbReference type="EMBL" id="LAZR01004805">
    <property type="protein sequence ID" value="KKN05445.1"/>
    <property type="molecule type" value="Genomic_DNA"/>
</dbReference>
<comment type="caution">
    <text evidence="1">The sequence shown here is derived from an EMBL/GenBank/DDBJ whole genome shotgun (WGS) entry which is preliminary data.</text>
</comment>
<gene>
    <name evidence="1" type="ORF">LCGC14_1087400</name>
</gene>
<accession>A0A0F9MDM2</accession>
<name>A0A0F9MDM2_9ZZZZ</name>
<dbReference type="GO" id="GO:0016787">
    <property type="term" value="F:hydrolase activity"/>
    <property type="evidence" value="ECO:0007669"/>
    <property type="project" value="InterPro"/>
</dbReference>
<evidence type="ECO:0008006" key="2">
    <source>
        <dbReference type="Google" id="ProtNLM"/>
    </source>
</evidence>
<dbReference type="AlphaFoldDB" id="A0A0F9MDM2"/>
<dbReference type="SUPFAM" id="SSF56300">
    <property type="entry name" value="Metallo-dependent phosphatases"/>
    <property type="match status" value="1"/>
</dbReference>
<proteinExistence type="predicted"/>
<sequence>MKRPMRLTVISDLHDGQLVGFTPPSWDSDKPKGSALRQSAWRMRRAIYSWARELIHALPVPDVLLINGDAIDGKGYASGGTELITSDRGEQVEMADAAIRDLFYRGNRRPKIFMSYGTGYHTGKKEDWENQLALALGDNVEHLAGEGNFDIRGTIFNHKHAVSTSQIPHGRFTAISRDKLWNTLWSLRGEFPAADVLIRSHVHYHAFAGTVEGVAMTTPALQGYGSKFGSRIPSGTVDVGFITFEIDEGKQFSWQPHIWRAPFKPATVVEED</sequence>